<dbReference type="Proteomes" id="UP000596077">
    <property type="component" value="Genome"/>
</dbReference>
<name>A0A7T7GRR0_9CAUD</name>
<evidence type="ECO:0000313" key="2">
    <source>
        <dbReference type="Proteomes" id="UP000596077"/>
    </source>
</evidence>
<reference evidence="1 2" key="1">
    <citation type="submission" date="2020-09" db="EMBL/GenBank/DDBJ databases">
        <authorList>
            <person name="Ford S."/>
            <person name="Moeskjaer S."/>
            <person name="Young P."/>
            <person name="Santamaria R.I."/>
            <person name="Harrison E."/>
        </authorList>
    </citation>
    <scope>NUCLEOTIDE SEQUENCE [LARGE SCALE GENOMIC DNA]</scope>
</reference>
<proteinExistence type="predicted"/>
<protein>
    <submittedName>
        <fullName evidence="1">Uncharacterized protein</fullName>
    </submittedName>
</protein>
<organism evidence="1 2">
    <name type="scientific">Rhizobium phage vB_RleA_TRX32-1</name>
    <dbReference type="NCBI Taxonomy" id="2777321"/>
    <lineage>
        <taxon>Viruses</taxon>
        <taxon>Duplodnaviria</taxon>
        <taxon>Heunggongvirae</taxon>
        <taxon>Uroviricota</taxon>
        <taxon>Caudoviricetes</taxon>
        <taxon>Autographivirales</taxon>
        <taxon>Paadamvirus</taxon>
        <taxon>Paadamvirus TRX321</taxon>
    </lineage>
</organism>
<evidence type="ECO:0000313" key="1">
    <source>
        <dbReference type="EMBL" id="QQM14029.1"/>
    </source>
</evidence>
<accession>A0A7T7GRR0</accession>
<sequence>MPIIGVTVSPRFGRAPRRGLSGHPAWVPDLNRYMPAATGTRWPTGSTTNPWTYAAGLNYQCSKLFFGSPDYPTNDFLIPFVGFALTEGGNAPQETQGPTTDTLLDEAFFIHPDGTEYPILFGGLAAATITANTGIVYGQVTLPTWLPAWSIFGIRTVYHGNAGENRLGSYRIQRHRGEKFWGAGDLASIRALATANGPSTPALDPDNWYNTVGNATNSQTQAYGPAMVLAKGWDGRPVPLMLADSLAERQEIAASADERRNMGIWRRWLDQRDPVWGSLIPVVMGVPGAHSEYELTTNALKRWAMIDYIRDTFNGGKNIWTFVLDQSGRNDTSSTLSLWQSRKFGLDDRVKNRYGAGVHIVGITIMPTFTSSDAGRTVAGYATTATWNPVTGTLASLNASIMSSPRFAKVIDMLPAFMSDSDPTKGPAAEMFPLGNAIGHPGNQDGTTTWDTIRLPSTVPLGSRILLEYQPGLWTGRTLSGRTDRGDGTADYRVVEVLPTNVQDNATILGTGMHSDFIHPALHGVLRTVSRIPQSEKAKFYPAA</sequence>
<keyword evidence="2" id="KW-1185">Reference proteome</keyword>
<dbReference type="EMBL" id="MW023914">
    <property type="protein sequence ID" value="QQM14029.1"/>
    <property type="molecule type" value="Genomic_DNA"/>
</dbReference>